<accession>A0ABT0JU83</accession>
<keyword evidence="2" id="KW-1003">Cell membrane</keyword>
<feature type="transmembrane region" description="Helical" evidence="9">
    <location>
        <begin position="334"/>
        <end position="354"/>
    </location>
</feature>
<dbReference type="Pfam" id="PF05425">
    <property type="entry name" value="CopD"/>
    <property type="match status" value="1"/>
</dbReference>
<feature type="domain" description="CopC" evidence="10">
    <location>
        <begin position="31"/>
        <end position="126"/>
    </location>
</feature>
<feature type="transmembrane region" description="Helical" evidence="9">
    <location>
        <begin position="233"/>
        <end position="255"/>
    </location>
</feature>
<keyword evidence="5" id="KW-0732">Signal</keyword>
<feature type="transmembrane region" description="Helical" evidence="9">
    <location>
        <begin position="267"/>
        <end position="286"/>
    </location>
</feature>
<evidence type="ECO:0000256" key="2">
    <source>
        <dbReference type="ARBA" id="ARBA00022475"/>
    </source>
</evidence>
<feature type="transmembrane region" description="Helical" evidence="9">
    <location>
        <begin position="374"/>
        <end position="393"/>
    </location>
</feature>
<dbReference type="InterPro" id="IPR008457">
    <property type="entry name" value="Cu-R_CopD_dom"/>
</dbReference>
<feature type="transmembrane region" description="Helical" evidence="9">
    <location>
        <begin position="442"/>
        <end position="463"/>
    </location>
</feature>
<evidence type="ECO:0000256" key="5">
    <source>
        <dbReference type="ARBA" id="ARBA00022729"/>
    </source>
</evidence>
<evidence type="ECO:0000256" key="8">
    <source>
        <dbReference type="ARBA" id="ARBA00023136"/>
    </source>
</evidence>
<feature type="domain" description="Copper resistance protein D" evidence="11">
    <location>
        <begin position="329"/>
        <end position="409"/>
    </location>
</feature>
<dbReference type="PANTHER" id="PTHR34820">
    <property type="entry name" value="INNER MEMBRANE PROTEIN YEBZ"/>
    <property type="match status" value="1"/>
</dbReference>
<dbReference type="InterPro" id="IPR014755">
    <property type="entry name" value="Cu-Rt/internalin_Ig-like"/>
</dbReference>
<dbReference type="PANTHER" id="PTHR34820:SF4">
    <property type="entry name" value="INNER MEMBRANE PROTEIN YEBZ"/>
    <property type="match status" value="1"/>
</dbReference>
<keyword evidence="6 9" id="KW-1133">Transmembrane helix</keyword>
<name>A0ABT0JU83_9ACTN</name>
<keyword evidence="13" id="KW-1185">Reference proteome</keyword>
<gene>
    <name evidence="12" type="ORF">MXD59_04800</name>
</gene>
<feature type="transmembrane region" description="Helical" evidence="9">
    <location>
        <begin position="298"/>
        <end position="322"/>
    </location>
</feature>
<dbReference type="Proteomes" id="UP001201873">
    <property type="component" value="Unassembled WGS sequence"/>
</dbReference>
<feature type="transmembrane region" description="Helical" evidence="9">
    <location>
        <begin position="156"/>
        <end position="176"/>
    </location>
</feature>
<feature type="transmembrane region" description="Helical" evidence="9">
    <location>
        <begin position="188"/>
        <end position="206"/>
    </location>
</feature>
<dbReference type="EMBL" id="JALKFT010000003">
    <property type="protein sequence ID" value="MCK9875108.1"/>
    <property type="molecule type" value="Genomic_DNA"/>
</dbReference>
<reference evidence="12 13" key="1">
    <citation type="submission" date="2022-04" db="EMBL/GenBank/DDBJ databases">
        <title>Genome diversity in the genus Frankia.</title>
        <authorList>
            <person name="Carlos-Shanley C."/>
            <person name="Hahn D."/>
        </authorList>
    </citation>
    <scope>NUCLEOTIDE SEQUENCE [LARGE SCALE GENOMIC DNA]</scope>
    <source>
        <strain evidence="12 13">Ag45/Mut15</strain>
    </source>
</reference>
<evidence type="ECO:0000313" key="13">
    <source>
        <dbReference type="Proteomes" id="UP001201873"/>
    </source>
</evidence>
<evidence type="ECO:0000256" key="7">
    <source>
        <dbReference type="ARBA" id="ARBA00023008"/>
    </source>
</evidence>
<dbReference type="Pfam" id="PF04234">
    <property type="entry name" value="CopC"/>
    <property type="match status" value="1"/>
</dbReference>
<organism evidence="12 13">
    <name type="scientific">Frankia umida</name>
    <dbReference type="NCBI Taxonomy" id="573489"/>
    <lineage>
        <taxon>Bacteria</taxon>
        <taxon>Bacillati</taxon>
        <taxon>Actinomycetota</taxon>
        <taxon>Actinomycetes</taxon>
        <taxon>Frankiales</taxon>
        <taxon>Frankiaceae</taxon>
        <taxon>Frankia</taxon>
    </lineage>
</organism>
<evidence type="ECO:0000259" key="11">
    <source>
        <dbReference type="Pfam" id="PF05425"/>
    </source>
</evidence>
<sequence>MRRIAVVVMALVALATTSIGLGVGVAPASAHALLTGTDPQGGAALSAPPARVTLSFSESVRVAGDSIRVLDRAGNRVDLGHAQGGAKASQAMVALRSGLPSGTYVASWRVVSADSHPVSGAFAFGVGGPPDAGAARAEGSTSGSAAVGFLFGVARFAGYIGVGVLLGGCLFLLLLWPAGLRAAASGRLLATAWGLAVAASVVQLLLQGPYTSGRGLGALADWSRLSATLDERFGHLLLIRLLALLLAAPLLRQAARMGRPDLWRRGELAALGLAVAVSLAAIGHGGAGDLVGLSVASLTVHVLAMSVWLGGLAVIVILLRTASAAEIGAVLPRWSRLAIGAVVAIVLSGLVQSWREIGSFAAIVDTSYGRLVLYKVWFVLGMLGVAALARQWVRRNYGSARAHLAAAADADAGLGTGQGDGAAVRADGLPGAAALAGLRRGVVAELALAAVVLGLTASLVNMVPARSSYAPPFHGSAFAGPMTVKVRIAPTRIGPESIDVYAIAATGKPQRLAAAQAQLSLPAKNLGPFTVPLDLAETGHARSDDLQAPLSGSWQLRLSLRLNDFDEYTTTLVYRVR</sequence>
<keyword evidence="8 9" id="KW-0472">Membrane</keyword>
<dbReference type="SUPFAM" id="SSF81296">
    <property type="entry name" value="E set domains"/>
    <property type="match status" value="1"/>
</dbReference>
<keyword evidence="7" id="KW-0186">Copper</keyword>
<evidence type="ECO:0000259" key="10">
    <source>
        <dbReference type="Pfam" id="PF04234"/>
    </source>
</evidence>
<proteinExistence type="predicted"/>
<evidence type="ECO:0000256" key="6">
    <source>
        <dbReference type="ARBA" id="ARBA00022989"/>
    </source>
</evidence>
<evidence type="ECO:0000313" key="12">
    <source>
        <dbReference type="EMBL" id="MCK9875108.1"/>
    </source>
</evidence>
<dbReference type="Gene3D" id="2.60.40.1220">
    <property type="match status" value="1"/>
</dbReference>
<dbReference type="RefSeq" id="WP_248823587.1">
    <property type="nucleotide sequence ID" value="NZ_JALKFT010000003.1"/>
</dbReference>
<keyword evidence="3 9" id="KW-0812">Transmembrane</keyword>
<evidence type="ECO:0000256" key="3">
    <source>
        <dbReference type="ARBA" id="ARBA00022692"/>
    </source>
</evidence>
<evidence type="ECO:0000256" key="4">
    <source>
        <dbReference type="ARBA" id="ARBA00022723"/>
    </source>
</evidence>
<keyword evidence="4" id="KW-0479">Metal-binding</keyword>
<evidence type="ECO:0000256" key="9">
    <source>
        <dbReference type="SAM" id="Phobius"/>
    </source>
</evidence>
<dbReference type="InterPro" id="IPR007348">
    <property type="entry name" value="CopC_dom"/>
</dbReference>
<protein>
    <submittedName>
        <fullName evidence="12">Copper resistance protein CopC</fullName>
    </submittedName>
</protein>
<comment type="subcellular location">
    <subcellularLocation>
        <location evidence="1">Cell membrane</location>
        <topology evidence="1">Multi-pass membrane protein</topology>
    </subcellularLocation>
</comment>
<comment type="caution">
    <text evidence="12">The sequence shown here is derived from an EMBL/GenBank/DDBJ whole genome shotgun (WGS) entry which is preliminary data.</text>
</comment>
<evidence type="ECO:0000256" key="1">
    <source>
        <dbReference type="ARBA" id="ARBA00004651"/>
    </source>
</evidence>
<dbReference type="InterPro" id="IPR014756">
    <property type="entry name" value="Ig_E-set"/>
</dbReference>
<dbReference type="InterPro" id="IPR032694">
    <property type="entry name" value="CopC/D"/>
</dbReference>